<keyword evidence="6 8" id="KW-0030">Aminoacyl-tRNA synthetase</keyword>
<evidence type="ECO:0000313" key="10">
    <source>
        <dbReference type="EMBL" id="QTM00076.1"/>
    </source>
</evidence>
<dbReference type="InterPro" id="IPR009080">
    <property type="entry name" value="tRNAsynth_Ia_anticodon-bd"/>
</dbReference>
<comment type="catalytic activity">
    <reaction evidence="7">
        <text>tRNA(Met) + L-methionine + ATP = L-methionyl-tRNA(Met) + AMP + diphosphate</text>
        <dbReference type="Rhea" id="RHEA:13481"/>
        <dbReference type="Rhea" id="RHEA-COMP:9667"/>
        <dbReference type="Rhea" id="RHEA-COMP:9698"/>
        <dbReference type="ChEBI" id="CHEBI:30616"/>
        <dbReference type="ChEBI" id="CHEBI:33019"/>
        <dbReference type="ChEBI" id="CHEBI:57844"/>
        <dbReference type="ChEBI" id="CHEBI:78442"/>
        <dbReference type="ChEBI" id="CHEBI:78530"/>
        <dbReference type="ChEBI" id="CHEBI:456215"/>
        <dbReference type="EC" id="6.1.1.10"/>
    </reaction>
</comment>
<dbReference type="PANTHER" id="PTHR45765:SF1">
    <property type="entry name" value="METHIONINE--TRNA LIGASE, CYTOPLASMIC"/>
    <property type="match status" value="1"/>
</dbReference>
<evidence type="ECO:0000313" key="11">
    <source>
        <dbReference type="Proteomes" id="UP000665020"/>
    </source>
</evidence>
<feature type="domain" description="Methionyl/Leucyl tRNA synthetase" evidence="9">
    <location>
        <begin position="1"/>
        <end position="230"/>
    </location>
</feature>
<keyword evidence="11" id="KW-1185">Reference proteome</keyword>
<evidence type="ECO:0000256" key="1">
    <source>
        <dbReference type="ARBA" id="ARBA00008258"/>
    </source>
</evidence>
<gene>
    <name evidence="10" type="ORF">GM661_15490</name>
</gene>
<keyword evidence="3 8" id="KW-0547">Nucleotide-binding</keyword>
<dbReference type="SUPFAM" id="SSF52374">
    <property type="entry name" value="Nucleotidylyl transferase"/>
    <property type="match status" value="1"/>
</dbReference>
<feature type="domain" description="Methionyl/Leucyl tRNA synthetase" evidence="9">
    <location>
        <begin position="292"/>
        <end position="441"/>
    </location>
</feature>
<evidence type="ECO:0000256" key="7">
    <source>
        <dbReference type="ARBA" id="ARBA00047364"/>
    </source>
</evidence>
<dbReference type="InterPro" id="IPR014729">
    <property type="entry name" value="Rossmann-like_a/b/a_fold"/>
</dbReference>
<dbReference type="Gene3D" id="3.40.50.620">
    <property type="entry name" value="HUPs"/>
    <property type="match status" value="2"/>
</dbReference>
<dbReference type="Pfam" id="PF09334">
    <property type="entry name" value="tRNA-synt_1g"/>
    <property type="match status" value="2"/>
</dbReference>
<evidence type="ECO:0000256" key="6">
    <source>
        <dbReference type="ARBA" id="ARBA00023146"/>
    </source>
</evidence>
<dbReference type="AlphaFoldDB" id="A0A8A7KJ19"/>
<dbReference type="Gene3D" id="2.20.28.20">
    <property type="entry name" value="Methionyl-tRNA synthetase, Zn-domain"/>
    <property type="match status" value="1"/>
</dbReference>
<dbReference type="GO" id="GO:0004825">
    <property type="term" value="F:methionine-tRNA ligase activity"/>
    <property type="evidence" value="ECO:0007669"/>
    <property type="project" value="UniProtKB-EC"/>
</dbReference>
<dbReference type="PANTHER" id="PTHR45765">
    <property type="entry name" value="METHIONINE--TRNA LIGASE"/>
    <property type="match status" value="1"/>
</dbReference>
<organism evidence="10 11">
    <name type="scientific">Iocasia fonsfrigidae</name>
    <dbReference type="NCBI Taxonomy" id="2682810"/>
    <lineage>
        <taxon>Bacteria</taxon>
        <taxon>Bacillati</taxon>
        <taxon>Bacillota</taxon>
        <taxon>Clostridia</taxon>
        <taxon>Halanaerobiales</taxon>
        <taxon>Halanaerobiaceae</taxon>
        <taxon>Iocasia</taxon>
    </lineage>
</organism>
<dbReference type="Proteomes" id="UP000665020">
    <property type="component" value="Chromosome"/>
</dbReference>
<keyword evidence="4 8" id="KW-0067">ATP-binding</keyword>
<dbReference type="GO" id="GO:0006431">
    <property type="term" value="P:methionyl-tRNA aminoacylation"/>
    <property type="evidence" value="ECO:0007669"/>
    <property type="project" value="TreeGrafter"/>
</dbReference>
<evidence type="ECO:0000256" key="2">
    <source>
        <dbReference type="ARBA" id="ARBA00022598"/>
    </source>
</evidence>
<evidence type="ECO:0000256" key="8">
    <source>
        <dbReference type="RuleBase" id="RU363039"/>
    </source>
</evidence>
<keyword evidence="2 8" id="KW-0436">Ligase</keyword>
<protein>
    <submittedName>
        <fullName evidence="10">Class I tRNA ligase family protein</fullName>
    </submittedName>
</protein>
<keyword evidence="5 8" id="KW-0648">Protein biosynthesis</keyword>
<dbReference type="InterPro" id="IPR029038">
    <property type="entry name" value="MetRS_Zn"/>
</dbReference>
<dbReference type="GO" id="GO:0017101">
    <property type="term" value="C:aminoacyl-tRNA synthetase multienzyme complex"/>
    <property type="evidence" value="ECO:0007669"/>
    <property type="project" value="TreeGrafter"/>
</dbReference>
<dbReference type="InterPro" id="IPR015413">
    <property type="entry name" value="Methionyl/Leucyl_tRNA_Synth"/>
</dbReference>
<evidence type="ECO:0000256" key="5">
    <source>
        <dbReference type="ARBA" id="ARBA00022917"/>
    </source>
</evidence>
<evidence type="ECO:0000256" key="4">
    <source>
        <dbReference type="ARBA" id="ARBA00022840"/>
    </source>
</evidence>
<sequence length="642" mass="74414">MPYGNKELHFGHIGGVFIHADFLARFLRDRIGKENVIFVSGTDCYGSPIVEDYRQSVSDGSFEGSIEDYVRSNHQSQKEALESYYIATNLFAASSIGRAGEIHQQYSYNFIKTLYENGHLKKITTSQFYDPEHEVFLNGRQVVGQCPIDGCQSEKAYADECSLGHQYMEKDLINPKSTLSGKKPEMRAVTNWYFKLDEFQELLREWVEGLEENPGARHFMIKSIEEFLEPPVIYVKNEYLELLNKIEDKLPDFTLEDDENKSSFELVFDKLEDREKACSILAENAVQFRNGKTLVPFRLTGNIEWGVDAPTLEGLDDLTVWVWPESLWAPISFTQTYLEKENKDKSKWKEWWCSKGAKVYQFIGEDNVYFYGPAEMAMFMGQGDNPSVEPPEGELQLPDLIANNHLLFLDKKASSSGKVKPPMAKELLDYYTAEQLRAHFLSFGLGIKSVGFKPKPLNPKGGSHGDPVLKEGNLLSNVFNHIVRSCFYTMQKFNDGKLPIGEVSQEVLNEAKEIIFEYEKAVYSYEFHQVMSLMDNYIRGINKYWSKKYKEYKDQDDKGILLQLFIDGFHMLRTATVLMHPVAPKGTEMILEYLNLDEADDFWNWERIFEPVYAFMDRPEEHEFKFLERRVDFFEKHPSQYK</sequence>
<dbReference type="InterPro" id="IPR023458">
    <property type="entry name" value="Met-tRNA_ligase_1"/>
</dbReference>
<name>A0A8A7KJ19_9FIRM</name>
<dbReference type="GO" id="GO:0005524">
    <property type="term" value="F:ATP binding"/>
    <property type="evidence" value="ECO:0007669"/>
    <property type="project" value="UniProtKB-KW"/>
</dbReference>
<comment type="similarity">
    <text evidence="1">Belongs to the class-I aminoacyl-tRNA synthetase family. MetG type 1 subfamily.</text>
</comment>
<proteinExistence type="inferred from homology"/>
<dbReference type="Gene3D" id="1.10.730.10">
    <property type="entry name" value="Isoleucyl-tRNA Synthetase, Domain 1"/>
    <property type="match status" value="1"/>
</dbReference>
<evidence type="ECO:0000256" key="3">
    <source>
        <dbReference type="ARBA" id="ARBA00022741"/>
    </source>
</evidence>
<evidence type="ECO:0000259" key="9">
    <source>
        <dbReference type="Pfam" id="PF09334"/>
    </source>
</evidence>
<dbReference type="EMBL" id="CP046640">
    <property type="protein sequence ID" value="QTM00076.1"/>
    <property type="molecule type" value="Genomic_DNA"/>
</dbReference>
<accession>A0A8A7KJ19</accession>
<dbReference type="KEGG" id="ifn:GM661_15490"/>
<dbReference type="SUPFAM" id="SSF47323">
    <property type="entry name" value="Anticodon-binding domain of a subclass of class I aminoacyl-tRNA synthetases"/>
    <property type="match status" value="1"/>
</dbReference>
<reference evidence="10" key="1">
    <citation type="submission" date="2019-12" db="EMBL/GenBank/DDBJ databases">
        <authorList>
            <person name="zhang j."/>
            <person name="sun C.M."/>
        </authorList>
    </citation>
    <scope>NUCLEOTIDE SEQUENCE</scope>
    <source>
        <strain evidence="10">NS-1</strain>
    </source>
</reference>
<dbReference type="GO" id="GO:0005829">
    <property type="term" value="C:cytosol"/>
    <property type="evidence" value="ECO:0007669"/>
    <property type="project" value="TreeGrafter"/>
</dbReference>